<dbReference type="GeneID" id="5432449"/>
<gene>
    <name evidence="1" type="ORF">BCIN_08g02200</name>
</gene>
<keyword evidence="2" id="KW-1185">Reference proteome</keyword>
<evidence type="ECO:0000313" key="2">
    <source>
        <dbReference type="Proteomes" id="UP000001798"/>
    </source>
</evidence>
<sequence>MTSHAYDHSRCKSSQKCSFCSIADGSEYVAPGLQASIKENILTEASRGSSFSGRIWYYNGWKSVNLRALLKPSVFAASTAIFFGQIAREQDFASSLIRYALDMELSDNTQQYVPVFIAPTVHFIVTRNERAKHTLIQRLALALEQAEEEKLPKFLRTAIVAPGKEQAKSSVVAEAILSEWLKLSNQALLILTHTIVQACVQLDLESLRREIGDPKLRTYEGLDNLPLLHRVLEESLEDYCEYAFLQGRAPRTFLIRILTSATVDILRDVDRQEATVANSVNLLQDFSPHHTGENWPSTVADARASILLTSKITLAYLLPVLNIQVDQETASRFKNHDQSLLLHHVKVAVRDRTYVEEDYF</sequence>
<dbReference type="Proteomes" id="UP000001798">
    <property type="component" value="Chromosome 8"/>
</dbReference>
<name>A0A384JQ71_BOTFB</name>
<reference evidence="1 2" key="2">
    <citation type="journal article" date="2012" name="Eukaryot. Cell">
        <title>Genome update of Botrytis cinerea strains B05.10 and T4.</title>
        <authorList>
            <person name="Staats M."/>
            <person name="van Kan J.A."/>
        </authorList>
    </citation>
    <scope>NUCLEOTIDE SEQUENCE [LARGE SCALE GENOMIC DNA]</scope>
    <source>
        <strain evidence="1 2">B05.10</strain>
    </source>
</reference>
<dbReference type="AlphaFoldDB" id="A0A384JQ71"/>
<evidence type="ECO:0000313" key="1">
    <source>
        <dbReference type="EMBL" id="ATZ52527.1"/>
    </source>
</evidence>
<accession>A0A384JQ71</accession>
<reference evidence="1 2" key="3">
    <citation type="journal article" date="2017" name="Mol. Plant Pathol.">
        <title>A gapless genome sequence of the fungus Botrytis cinerea.</title>
        <authorList>
            <person name="Van Kan J.A."/>
            <person name="Stassen J.H."/>
            <person name="Mosbach A."/>
            <person name="Van Der Lee T.A."/>
            <person name="Faino L."/>
            <person name="Farmer A.D."/>
            <person name="Papasotiriou D.G."/>
            <person name="Zhou S."/>
            <person name="Seidl M.F."/>
            <person name="Cottam E."/>
            <person name="Edel D."/>
            <person name="Hahn M."/>
            <person name="Schwartz D.C."/>
            <person name="Dietrich R.A."/>
            <person name="Widdison S."/>
            <person name="Scalliet G."/>
        </authorList>
    </citation>
    <scope>NUCLEOTIDE SEQUENCE [LARGE SCALE GENOMIC DNA]</scope>
    <source>
        <strain evidence="1 2">B05.10</strain>
    </source>
</reference>
<dbReference type="VEuPathDB" id="FungiDB:Bcin08g02200"/>
<protein>
    <submittedName>
        <fullName evidence="1">Uncharacterized protein</fullName>
    </submittedName>
</protein>
<reference evidence="1 2" key="1">
    <citation type="journal article" date="2011" name="PLoS Genet.">
        <title>Genomic analysis of the necrotrophic fungal pathogens Sclerotinia sclerotiorum and Botrytis cinerea.</title>
        <authorList>
            <person name="Amselem J."/>
            <person name="Cuomo C.A."/>
            <person name="van Kan J.A."/>
            <person name="Viaud M."/>
            <person name="Benito E.P."/>
            <person name="Couloux A."/>
            <person name="Coutinho P.M."/>
            <person name="de Vries R.P."/>
            <person name="Dyer P.S."/>
            <person name="Fillinger S."/>
            <person name="Fournier E."/>
            <person name="Gout L."/>
            <person name="Hahn M."/>
            <person name="Kohn L."/>
            <person name="Lapalu N."/>
            <person name="Plummer K.M."/>
            <person name="Pradier J.M."/>
            <person name="Quevillon E."/>
            <person name="Sharon A."/>
            <person name="Simon A."/>
            <person name="ten Have A."/>
            <person name="Tudzynski B."/>
            <person name="Tudzynski P."/>
            <person name="Wincker P."/>
            <person name="Andrew M."/>
            <person name="Anthouard V."/>
            <person name="Beever R.E."/>
            <person name="Beffa R."/>
            <person name="Benoit I."/>
            <person name="Bouzid O."/>
            <person name="Brault B."/>
            <person name="Chen Z."/>
            <person name="Choquer M."/>
            <person name="Collemare J."/>
            <person name="Cotton P."/>
            <person name="Danchin E.G."/>
            <person name="Da Silva C."/>
            <person name="Gautier A."/>
            <person name="Giraud C."/>
            <person name="Giraud T."/>
            <person name="Gonzalez C."/>
            <person name="Grossetete S."/>
            <person name="Guldener U."/>
            <person name="Henrissat B."/>
            <person name="Howlett B.J."/>
            <person name="Kodira C."/>
            <person name="Kretschmer M."/>
            <person name="Lappartient A."/>
            <person name="Leroch M."/>
            <person name="Levis C."/>
            <person name="Mauceli E."/>
            <person name="Neuveglise C."/>
            <person name="Oeser B."/>
            <person name="Pearson M."/>
            <person name="Poulain J."/>
            <person name="Poussereau N."/>
            <person name="Quesneville H."/>
            <person name="Rascle C."/>
            <person name="Schumacher J."/>
            <person name="Segurens B."/>
            <person name="Sexton A."/>
            <person name="Silva E."/>
            <person name="Sirven C."/>
            <person name="Soanes D.M."/>
            <person name="Talbot N.J."/>
            <person name="Templeton M."/>
            <person name="Yandava C."/>
            <person name="Yarden O."/>
            <person name="Zeng Q."/>
            <person name="Rollins J.A."/>
            <person name="Lebrun M.H."/>
            <person name="Dickman M."/>
        </authorList>
    </citation>
    <scope>NUCLEOTIDE SEQUENCE [LARGE SCALE GENOMIC DNA]</scope>
    <source>
        <strain evidence="1 2">B05.10</strain>
    </source>
</reference>
<proteinExistence type="predicted"/>
<dbReference type="KEGG" id="bfu:BCIN_08g02200"/>
<dbReference type="OrthoDB" id="3507504at2759"/>
<dbReference type="RefSeq" id="XP_024550257.1">
    <property type="nucleotide sequence ID" value="XM_024694467.1"/>
</dbReference>
<organism evidence="1 2">
    <name type="scientific">Botryotinia fuckeliana (strain B05.10)</name>
    <name type="common">Noble rot fungus</name>
    <name type="synonym">Botrytis cinerea</name>
    <dbReference type="NCBI Taxonomy" id="332648"/>
    <lineage>
        <taxon>Eukaryota</taxon>
        <taxon>Fungi</taxon>
        <taxon>Dikarya</taxon>
        <taxon>Ascomycota</taxon>
        <taxon>Pezizomycotina</taxon>
        <taxon>Leotiomycetes</taxon>
        <taxon>Helotiales</taxon>
        <taxon>Sclerotiniaceae</taxon>
        <taxon>Botrytis</taxon>
    </lineage>
</organism>
<dbReference type="EMBL" id="CP009812">
    <property type="protein sequence ID" value="ATZ52527.1"/>
    <property type="molecule type" value="Genomic_DNA"/>
</dbReference>